<dbReference type="PANTHER" id="PTHR44169">
    <property type="entry name" value="NADPH-DEPENDENT 1-ACYLDIHYDROXYACETONE PHOSPHATE REDUCTASE"/>
    <property type="match status" value="1"/>
</dbReference>
<dbReference type="GO" id="GO:0016491">
    <property type="term" value="F:oxidoreductase activity"/>
    <property type="evidence" value="ECO:0007669"/>
    <property type="project" value="UniProtKB-KW"/>
</dbReference>
<reference evidence="4 5" key="1">
    <citation type="submission" date="2017-02" db="EMBL/GenBank/DDBJ databases">
        <authorList>
            <person name="Peterson S.W."/>
        </authorList>
    </citation>
    <scope>NUCLEOTIDE SEQUENCE [LARGE SCALE GENOMIC DNA]</scope>
    <source>
        <strain evidence="4 5">ATCC BAA-1030</strain>
    </source>
</reference>
<dbReference type="Pfam" id="PF00106">
    <property type="entry name" value="adh_short"/>
    <property type="match status" value="1"/>
</dbReference>
<protein>
    <submittedName>
        <fullName evidence="4">Short-chain dehydrogenase</fullName>
    </submittedName>
</protein>
<evidence type="ECO:0000256" key="1">
    <source>
        <dbReference type="ARBA" id="ARBA00006484"/>
    </source>
</evidence>
<dbReference type="EMBL" id="FUXI01000015">
    <property type="protein sequence ID" value="SJZ80145.1"/>
    <property type="molecule type" value="Genomic_DNA"/>
</dbReference>
<keyword evidence="5" id="KW-1185">Reference proteome</keyword>
<dbReference type="AlphaFoldDB" id="A0A1T4NM19"/>
<dbReference type="Proteomes" id="UP000190328">
    <property type="component" value="Unassembled WGS sequence"/>
</dbReference>
<dbReference type="PRINTS" id="PR00081">
    <property type="entry name" value="GDHRDH"/>
</dbReference>
<sequence>MSEKKVVIITGASSGMGFAAAKLFAQNGWIVYAGARRVERMKELEQFGVYICPLDVTSELSVQSFIEKVQTEQMRIDVLVNNAGYGEYGPVEEIPLENAKYQFDVNLFGVARMTNAVLPTMKKQKSGRIIHISSIGADVYTPLGAWYHATKAALSMYSNVLDTEITPLGIRSIAIQPGVTQSEWSEIAMKNAEKNLKENSSYQDLVIGVKGLMSTVETGATSEKLAQLFYKAATTSKPKSRYFYSFSDRIMVAIERIFPRLYRFSLEKIIQRAKKSK</sequence>
<comment type="similarity">
    <text evidence="1 3">Belongs to the short-chain dehydrogenases/reductases (SDR) family.</text>
</comment>
<dbReference type="RefSeq" id="WP_078807410.1">
    <property type="nucleotide sequence ID" value="NZ_FUXI01000015.1"/>
</dbReference>
<dbReference type="STRING" id="263852.SAMN02745116_01474"/>
<evidence type="ECO:0000313" key="4">
    <source>
        <dbReference type="EMBL" id="SJZ80145.1"/>
    </source>
</evidence>
<dbReference type="PRINTS" id="PR00080">
    <property type="entry name" value="SDRFAMILY"/>
</dbReference>
<dbReference type="OrthoDB" id="9775296at2"/>
<evidence type="ECO:0000313" key="5">
    <source>
        <dbReference type="Proteomes" id="UP000190328"/>
    </source>
</evidence>
<proteinExistence type="inferred from homology"/>
<dbReference type="InterPro" id="IPR036291">
    <property type="entry name" value="NAD(P)-bd_dom_sf"/>
</dbReference>
<dbReference type="PANTHER" id="PTHR44169:SF6">
    <property type="entry name" value="NADPH-DEPENDENT 1-ACYLDIHYDROXYACETONE PHOSPHATE REDUCTASE"/>
    <property type="match status" value="1"/>
</dbReference>
<organism evidence="4 5">
    <name type="scientific">Pilibacter termitis</name>
    <dbReference type="NCBI Taxonomy" id="263852"/>
    <lineage>
        <taxon>Bacteria</taxon>
        <taxon>Bacillati</taxon>
        <taxon>Bacillota</taxon>
        <taxon>Bacilli</taxon>
        <taxon>Lactobacillales</taxon>
        <taxon>Enterococcaceae</taxon>
        <taxon>Pilibacter</taxon>
    </lineage>
</organism>
<evidence type="ECO:0000256" key="2">
    <source>
        <dbReference type="ARBA" id="ARBA00023002"/>
    </source>
</evidence>
<name>A0A1T4NM19_9ENTE</name>
<accession>A0A1T4NM19</accession>
<keyword evidence="2" id="KW-0560">Oxidoreductase</keyword>
<dbReference type="Gene3D" id="3.40.50.720">
    <property type="entry name" value="NAD(P)-binding Rossmann-like Domain"/>
    <property type="match status" value="1"/>
</dbReference>
<dbReference type="SUPFAM" id="SSF51735">
    <property type="entry name" value="NAD(P)-binding Rossmann-fold domains"/>
    <property type="match status" value="1"/>
</dbReference>
<evidence type="ECO:0000256" key="3">
    <source>
        <dbReference type="RuleBase" id="RU000363"/>
    </source>
</evidence>
<gene>
    <name evidence="4" type="ORF">SAMN02745116_01474</name>
</gene>
<dbReference type="CDD" id="cd05374">
    <property type="entry name" value="17beta-HSD-like_SDR_c"/>
    <property type="match status" value="1"/>
</dbReference>
<dbReference type="InterPro" id="IPR002347">
    <property type="entry name" value="SDR_fam"/>
</dbReference>